<accession>A0ABP1CMV6</accession>
<dbReference type="EMBL" id="OZ037944">
    <property type="protein sequence ID" value="CAL1697015.1"/>
    <property type="molecule type" value="Genomic_DNA"/>
</dbReference>
<name>A0ABP1CMV6_9APHY</name>
<evidence type="ECO:0000313" key="1">
    <source>
        <dbReference type="EMBL" id="CAL1697015.1"/>
    </source>
</evidence>
<keyword evidence="2" id="KW-1185">Reference proteome</keyword>
<dbReference type="Proteomes" id="UP001497453">
    <property type="component" value="Chromosome 1"/>
</dbReference>
<evidence type="ECO:0000313" key="2">
    <source>
        <dbReference type="Proteomes" id="UP001497453"/>
    </source>
</evidence>
<organism evidence="1 2">
    <name type="scientific">Somion occarium</name>
    <dbReference type="NCBI Taxonomy" id="3059160"/>
    <lineage>
        <taxon>Eukaryota</taxon>
        <taxon>Fungi</taxon>
        <taxon>Dikarya</taxon>
        <taxon>Basidiomycota</taxon>
        <taxon>Agaricomycotina</taxon>
        <taxon>Agaricomycetes</taxon>
        <taxon>Polyporales</taxon>
        <taxon>Cerrenaceae</taxon>
        <taxon>Somion</taxon>
    </lineage>
</organism>
<gene>
    <name evidence="1" type="ORF">GFSPODELE1_LOCUS1439</name>
</gene>
<protein>
    <submittedName>
        <fullName evidence="1">Uncharacterized protein</fullName>
    </submittedName>
</protein>
<proteinExistence type="predicted"/>
<sequence>MEISFLRGGPNTIFTGFNGSRLEYKYPNPRLPLLQYPAINWLRLNPTSIPQHHLLHPFTMSESQIDIILKEENFEKFFEESLKLKPEDPEFVRQVKEVQRVDTEIAALAQYDAEAFNVDNTLKIVGSSIDGTLGIRIGSIVGRGRTHRTGSGTFHGNRLAPNVRGGTFKLWLTANTARLELFSNAGDRVDEFIGVGHQMGLDTSSNNPWEGTW</sequence>
<reference evidence="2" key="1">
    <citation type="submission" date="2024-04" db="EMBL/GenBank/DDBJ databases">
        <authorList>
            <person name="Shaw F."/>
            <person name="Minotto A."/>
        </authorList>
    </citation>
    <scope>NUCLEOTIDE SEQUENCE [LARGE SCALE GENOMIC DNA]</scope>
</reference>